<evidence type="ECO:0000313" key="3">
    <source>
        <dbReference type="Proteomes" id="UP000283255"/>
    </source>
</evidence>
<dbReference type="AlphaFoldDB" id="A0A418YBX3"/>
<evidence type="ECO:0000313" key="2">
    <source>
        <dbReference type="EMBL" id="RJG41997.1"/>
    </source>
</evidence>
<sequence>MQTDSYFSVQHAVDVNISPLAASATVPQPEDLLQHMPTSFHIASEIANIDAGSMRFLTKLGEQSQELLNYVQLQAKKIDLLLCHIIAQEDNAANRHQTYAFGGGGISIMHQESMTIGQPVQLKLFLLEEAAAVFCFGEIVSCKQQDQGYDIHIAFSSIREVDRELIVRASLHVQSKQLKLRAEQRNTESF</sequence>
<organism evidence="2 3">
    <name type="scientific">Motilimonas pumila</name>
    <dbReference type="NCBI Taxonomy" id="2303987"/>
    <lineage>
        <taxon>Bacteria</taxon>
        <taxon>Pseudomonadati</taxon>
        <taxon>Pseudomonadota</taxon>
        <taxon>Gammaproteobacteria</taxon>
        <taxon>Alteromonadales</taxon>
        <taxon>Alteromonadales genera incertae sedis</taxon>
        <taxon>Motilimonas</taxon>
    </lineage>
</organism>
<dbReference type="GO" id="GO:0035438">
    <property type="term" value="F:cyclic-di-GMP binding"/>
    <property type="evidence" value="ECO:0007669"/>
    <property type="project" value="InterPro"/>
</dbReference>
<feature type="domain" description="PilZ" evidence="1">
    <location>
        <begin position="103"/>
        <end position="169"/>
    </location>
</feature>
<proteinExistence type="predicted"/>
<accession>A0A418YBX3</accession>
<comment type="caution">
    <text evidence="2">The sequence shown here is derived from an EMBL/GenBank/DDBJ whole genome shotgun (WGS) entry which is preliminary data.</text>
</comment>
<protein>
    <submittedName>
        <fullName evidence="2">PilZ domain-containing protein</fullName>
    </submittedName>
</protein>
<dbReference type="InterPro" id="IPR009875">
    <property type="entry name" value="PilZ_domain"/>
</dbReference>
<gene>
    <name evidence="2" type="ORF">D1Z90_15290</name>
</gene>
<reference evidence="2 3" key="1">
    <citation type="submission" date="2018-09" db="EMBL/GenBank/DDBJ databases">
        <authorList>
            <person name="Wang F."/>
        </authorList>
    </citation>
    <scope>NUCLEOTIDE SEQUENCE [LARGE SCALE GENOMIC DNA]</scope>
    <source>
        <strain evidence="2 3">PLHSC7-2</strain>
    </source>
</reference>
<dbReference type="EMBL" id="QZCH01000022">
    <property type="protein sequence ID" value="RJG41997.1"/>
    <property type="molecule type" value="Genomic_DNA"/>
</dbReference>
<dbReference type="RefSeq" id="WP_119911658.1">
    <property type="nucleotide sequence ID" value="NZ_QZCH01000022.1"/>
</dbReference>
<keyword evidence="3" id="KW-1185">Reference proteome</keyword>
<dbReference type="Pfam" id="PF07238">
    <property type="entry name" value="PilZ"/>
    <property type="match status" value="1"/>
</dbReference>
<evidence type="ECO:0000259" key="1">
    <source>
        <dbReference type="Pfam" id="PF07238"/>
    </source>
</evidence>
<name>A0A418YBX3_9GAMM</name>
<dbReference type="OrthoDB" id="5890620at2"/>
<dbReference type="Proteomes" id="UP000283255">
    <property type="component" value="Unassembled WGS sequence"/>
</dbReference>
<reference evidence="2 3" key="2">
    <citation type="submission" date="2019-01" db="EMBL/GenBank/DDBJ databases">
        <title>Motilimonas pumilus sp. nov., isolated from the gut of sea cucumber (Apostichopus japonicus).</title>
        <authorList>
            <person name="Wang F.-Q."/>
            <person name="Ren L.-H."/>
            <person name="Lin Y.-W."/>
            <person name="Sun G.-H."/>
            <person name="Du Z.-J."/>
            <person name="Zhao J.-X."/>
            <person name="Liu X.-J."/>
            <person name="Liu L.-J."/>
        </authorList>
    </citation>
    <scope>NUCLEOTIDE SEQUENCE [LARGE SCALE GENOMIC DNA]</scope>
    <source>
        <strain evidence="2 3">PLHSC7-2</strain>
    </source>
</reference>